<dbReference type="EMBL" id="CP136920">
    <property type="protein sequence ID" value="WOO43077.1"/>
    <property type="molecule type" value="Genomic_DNA"/>
</dbReference>
<dbReference type="InterPro" id="IPR047525">
    <property type="entry name" value="TfoX-like"/>
</dbReference>
<evidence type="ECO:0000313" key="3">
    <source>
        <dbReference type="Proteomes" id="UP001304300"/>
    </source>
</evidence>
<gene>
    <name evidence="2" type="ORF">RZN69_08220</name>
</gene>
<reference evidence="2 3" key="1">
    <citation type="submission" date="2023-10" db="EMBL/GenBank/DDBJ databases">
        <title>Rubellicoccus peritrichatus gen. nov., sp. nov., isolated from an algae of coral reef tank.</title>
        <authorList>
            <person name="Luo J."/>
        </authorList>
    </citation>
    <scope>NUCLEOTIDE SEQUENCE [LARGE SCALE GENOMIC DNA]</scope>
    <source>
        <strain evidence="2 3">CR14</strain>
    </source>
</reference>
<dbReference type="Gene3D" id="1.10.150.20">
    <property type="entry name" value="5' to 3' exonuclease, C-terminal subdomain"/>
    <property type="match status" value="1"/>
</dbReference>
<dbReference type="PANTHER" id="PTHR36121">
    <property type="entry name" value="PROTEIN SXY"/>
    <property type="match status" value="1"/>
</dbReference>
<dbReference type="Proteomes" id="UP001304300">
    <property type="component" value="Chromosome"/>
</dbReference>
<protein>
    <submittedName>
        <fullName evidence="2">TfoX/Sxy family protein</fullName>
    </submittedName>
</protein>
<evidence type="ECO:0000259" key="1">
    <source>
        <dbReference type="Pfam" id="PF04994"/>
    </source>
</evidence>
<proteinExistence type="predicted"/>
<organism evidence="2 3">
    <name type="scientific">Rubellicoccus peritrichatus</name>
    <dbReference type="NCBI Taxonomy" id="3080537"/>
    <lineage>
        <taxon>Bacteria</taxon>
        <taxon>Pseudomonadati</taxon>
        <taxon>Verrucomicrobiota</taxon>
        <taxon>Opitutia</taxon>
        <taxon>Puniceicoccales</taxon>
        <taxon>Cerasicoccaceae</taxon>
        <taxon>Rubellicoccus</taxon>
    </lineage>
</organism>
<dbReference type="KEGG" id="puo:RZN69_08220"/>
<dbReference type="AlphaFoldDB" id="A0AAQ3LCW6"/>
<dbReference type="PANTHER" id="PTHR36121:SF1">
    <property type="entry name" value="PROTEIN SXY"/>
    <property type="match status" value="1"/>
</dbReference>
<name>A0AAQ3LCW6_9BACT</name>
<sequence>MNRPRRVSELRNIGTLIASRLHEIGVDTEEDLRSMGAVEAHRRIKDNYPDKTLSVCYYLYSFEAALRDIHWDDLSNLEKEALKKKASE</sequence>
<dbReference type="InterPro" id="IPR007077">
    <property type="entry name" value="TfoX_C"/>
</dbReference>
<dbReference type="Pfam" id="PF04994">
    <property type="entry name" value="TfoX_C"/>
    <property type="match status" value="1"/>
</dbReference>
<feature type="domain" description="TfoX C-terminal" evidence="1">
    <location>
        <begin position="5"/>
        <end position="85"/>
    </location>
</feature>
<evidence type="ECO:0000313" key="2">
    <source>
        <dbReference type="EMBL" id="WOO43077.1"/>
    </source>
</evidence>
<keyword evidence="3" id="KW-1185">Reference proteome</keyword>
<dbReference type="RefSeq" id="WP_317835614.1">
    <property type="nucleotide sequence ID" value="NZ_CP136920.1"/>
</dbReference>
<accession>A0AAQ3LCW6</accession>